<accession>A0A2P5AR21</accession>
<evidence type="ECO:0000313" key="4">
    <source>
        <dbReference type="Proteomes" id="UP000237105"/>
    </source>
</evidence>
<keyword evidence="2" id="KW-1133">Transmembrane helix</keyword>
<feature type="transmembrane region" description="Helical" evidence="2">
    <location>
        <begin position="31"/>
        <end position="48"/>
    </location>
</feature>
<keyword evidence="4" id="KW-1185">Reference proteome</keyword>
<protein>
    <submittedName>
        <fullName evidence="3">Uncharacterized protein</fullName>
    </submittedName>
</protein>
<organism evidence="3 4">
    <name type="scientific">Parasponia andersonii</name>
    <name type="common">Sponia andersonii</name>
    <dbReference type="NCBI Taxonomy" id="3476"/>
    <lineage>
        <taxon>Eukaryota</taxon>
        <taxon>Viridiplantae</taxon>
        <taxon>Streptophyta</taxon>
        <taxon>Embryophyta</taxon>
        <taxon>Tracheophyta</taxon>
        <taxon>Spermatophyta</taxon>
        <taxon>Magnoliopsida</taxon>
        <taxon>eudicotyledons</taxon>
        <taxon>Gunneridae</taxon>
        <taxon>Pentapetalae</taxon>
        <taxon>rosids</taxon>
        <taxon>fabids</taxon>
        <taxon>Rosales</taxon>
        <taxon>Cannabaceae</taxon>
        <taxon>Parasponia</taxon>
    </lineage>
</organism>
<evidence type="ECO:0000313" key="3">
    <source>
        <dbReference type="EMBL" id="PON38977.1"/>
    </source>
</evidence>
<dbReference type="OrthoDB" id="10484826at2759"/>
<evidence type="ECO:0000256" key="2">
    <source>
        <dbReference type="SAM" id="Phobius"/>
    </source>
</evidence>
<dbReference type="EMBL" id="JXTB01000479">
    <property type="protein sequence ID" value="PON38977.1"/>
    <property type="molecule type" value="Genomic_DNA"/>
</dbReference>
<sequence>MVQELQNAEHDPRSYLASNCLKSFHGHCENSNQFATNYIVVFIFIFCIKKQKSENQKKNGKKRKIPIMAKNEESPEHGSLGSPVKRPNEPSIGIDSGEG</sequence>
<name>A0A2P5AR21_PARAD</name>
<evidence type="ECO:0000256" key="1">
    <source>
        <dbReference type="SAM" id="MobiDB-lite"/>
    </source>
</evidence>
<reference evidence="4" key="1">
    <citation type="submission" date="2016-06" db="EMBL/GenBank/DDBJ databases">
        <title>Parallel loss of symbiosis genes in relatives of nitrogen-fixing non-legume Parasponia.</title>
        <authorList>
            <person name="Van Velzen R."/>
            <person name="Holmer R."/>
            <person name="Bu F."/>
            <person name="Rutten L."/>
            <person name="Van Zeijl A."/>
            <person name="Liu W."/>
            <person name="Santuari L."/>
            <person name="Cao Q."/>
            <person name="Sharma T."/>
            <person name="Shen D."/>
            <person name="Roswanjaya Y."/>
            <person name="Wardhani T."/>
            <person name="Kalhor M.S."/>
            <person name="Jansen J."/>
            <person name="Van den Hoogen J."/>
            <person name="Gungor B."/>
            <person name="Hartog M."/>
            <person name="Hontelez J."/>
            <person name="Verver J."/>
            <person name="Yang W.-C."/>
            <person name="Schijlen E."/>
            <person name="Repin R."/>
            <person name="Schilthuizen M."/>
            <person name="Schranz E."/>
            <person name="Heidstra R."/>
            <person name="Miyata K."/>
            <person name="Fedorova E."/>
            <person name="Kohlen W."/>
            <person name="Bisseling T."/>
            <person name="Smit S."/>
            <person name="Geurts R."/>
        </authorList>
    </citation>
    <scope>NUCLEOTIDE SEQUENCE [LARGE SCALE GENOMIC DNA]</scope>
    <source>
        <strain evidence="4">cv. WU1-14</strain>
    </source>
</reference>
<gene>
    <name evidence="3" type="ORF">PanWU01x14_308420</name>
</gene>
<keyword evidence="2" id="KW-0472">Membrane</keyword>
<comment type="caution">
    <text evidence="3">The sequence shown here is derived from an EMBL/GenBank/DDBJ whole genome shotgun (WGS) entry which is preliminary data.</text>
</comment>
<proteinExistence type="predicted"/>
<keyword evidence="2" id="KW-0812">Transmembrane</keyword>
<feature type="region of interest" description="Disordered" evidence="1">
    <location>
        <begin position="53"/>
        <end position="99"/>
    </location>
</feature>
<dbReference type="Proteomes" id="UP000237105">
    <property type="component" value="Unassembled WGS sequence"/>
</dbReference>
<dbReference type="AlphaFoldDB" id="A0A2P5AR21"/>